<keyword evidence="3" id="KW-1185">Reference proteome</keyword>
<dbReference type="AlphaFoldDB" id="A0A0N5CTN1"/>
<organism evidence="4">
    <name type="scientific">Thelazia callipaeda</name>
    <name type="common">Oriental eyeworm</name>
    <name type="synonym">Parasitic nematode</name>
    <dbReference type="NCBI Taxonomy" id="103827"/>
    <lineage>
        <taxon>Eukaryota</taxon>
        <taxon>Metazoa</taxon>
        <taxon>Ecdysozoa</taxon>
        <taxon>Nematoda</taxon>
        <taxon>Chromadorea</taxon>
        <taxon>Rhabditida</taxon>
        <taxon>Spirurina</taxon>
        <taxon>Spiruromorpha</taxon>
        <taxon>Thelazioidea</taxon>
        <taxon>Thelaziidae</taxon>
        <taxon>Thelazia</taxon>
    </lineage>
</organism>
<gene>
    <name evidence="2" type="ORF">TCLT_LOCUS3582</name>
</gene>
<dbReference type="EMBL" id="UYYF01001857">
    <property type="protein sequence ID" value="VDN00163.1"/>
    <property type="molecule type" value="Genomic_DNA"/>
</dbReference>
<name>A0A0N5CTN1_THECL</name>
<dbReference type="InterPro" id="IPR013087">
    <property type="entry name" value="Znf_C2H2_type"/>
</dbReference>
<reference evidence="2 3" key="2">
    <citation type="submission" date="2018-11" db="EMBL/GenBank/DDBJ databases">
        <authorList>
            <consortium name="Pathogen Informatics"/>
        </authorList>
    </citation>
    <scope>NUCLEOTIDE SEQUENCE [LARGE SCALE GENOMIC DNA]</scope>
</reference>
<dbReference type="Proteomes" id="UP000276776">
    <property type="component" value="Unassembled WGS sequence"/>
</dbReference>
<dbReference type="PROSITE" id="PS00028">
    <property type="entry name" value="ZINC_FINGER_C2H2_1"/>
    <property type="match status" value="1"/>
</dbReference>
<dbReference type="OrthoDB" id="5848276at2759"/>
<accession>A0A0N5CTN1</accession>
<evidence type="ECO:0000313" key="3">
    <source>
        <dbReference type="Proteomes" id="UP000276776"/>
    </source>
</evidence>
<evidence type="ECO:0000313" key="2">
    <source>
        <dbReference type="EMBL" id="VDN00163.1"/>
    </source>
</evidence>
<dbReference type="WBParaSite" id="TCLT_0000359201-mRNA-1">
    <property type="protein sequence ID" value="TCLT_0000359201-mRNA-1"/>
    <property type="gene ID" value="TCLT_0000359201"/>
</dbReference>
<feature type="domain" description="C2H2-type" evidence="1">
    <location>
        <begin position="107"/>
        <end position="128"/>
    </location>
</feature>
<proteinExistence type="predicted"/>
<evidence type="ECO:0000313" key="4">
    <source>
        <dbReference type="WBParaSite" id="TCLT_0000359201-mRNA-1"/>
    </source>
</evidence>
<reference evidence="4" key="1">
    <citation type="submission" date="2017-02" db="UniProtKB">
        <authorList>
            <consortium name="WormBaseParasite"/>
        </authorList>
    </citation>
    <scope>IDENTIFICATION</scope>
</reference>
<evidence type="ECO:0000259" key="1">
    <source>
        <dbReference type="PROSITE" id="PS00028"/>
    </source>
</evidence>
<sequence>MEVDEEPRMEMRELELRNRTVYVPFVASQRAATNAVPAAFRAADIDALPNHFKKEVVQSSQDAYRVVAEDGYSYFGNHLFYQSEELEKLSVKNEFVKILKPVKISACCMCDKRFSSLKGWRIHASKIHRKNGFCSSCGHFLALPSIFTPSQMEAAVEVHVLDWCPRARAPIMNERKHKRRRLEMIGKNEYARQLFVPGS</sequence>
<protein>
    <submittedName>
        <fullName evidence="4">C2H2-type domain-containing protein</fullName>
    </submittedName>
</protein>